<organism evidence="3 4">
    <name type="scientific">Cercophora scortea</name>
    <dbReference type="NCBI Taxonomy" id="314031"/>
    <lineage>
        <taxon>Eukaryota</taxon>
        <taxon>Fungi</taxon>
        <taxon>Dikarya</taxon>
        <taxon>Ascomycota</taxon>
        <taxon>Pezizomycotina</taxon>
        <taxon>Sordariomycetes</taxon>
        <taxon>Sordariomycetidae</taxon>
        <taxon>Sordariales</taxon>
        <taxon>Lasiosphaeriaceae</taxon>
        <taxon>Cercophora</taxon>
    </lineage>
</organism>
<feature type="region of interest" description="Disordered" evidence="2">
    <location>
        <begin position="1"/>
        <end position="28"/>
    </location>
</feature>
<name>A0AAE0IFH6_9PEZI</name>
<reference evidence="3" key="1">
    <citation type="journal article" date="2023" name="Mol. Phylogenet. Evol.">
        <title>Genome-scale phylogeny and comparative genomics of the fungal order Sordariales.</title>
        <authorList>
            <person name="Hensen N."/>
            <person name="Bonometti L."/>
            <person name="Westerberg I."/>
            <person name="Brannstrom I.O."/>
            <person name="Guillou S."/>
            <person name="Cros-Aarteil S."/>
            <person name="Calhoun S."/>
            <person name="Haridas S."/>
            <person name="Kuo A."/>
            <person name="Mondo S."/>
            <person name="Pangilinan J."/>
            <person name="Riley R."/>
            <person name="LaButti K."/>
            <person name="Andreopoulos B."/>
            <person name="Lipzen A."/>
            <person name="Chen C."/>
            <person name="Yan M."/>
            <person name="Daum C."/>
            <person name="Ng V."/>
            <person name="Clum A."/>
            <person name="Steindorff A."/>
            <person name="Ohm R.A."/>
            <person name="Martin F."/>
            <person name="Silar P."/>
            <person name="Natvig D.O."/>
            <person name="Lalanne C."/>
            <person name="Gautier V."/>
            <person name="Ament-Velasquez S.L."/>
            <person name="Kruys A."/>
            <person name="Hutchinson M.I."/>
            <person name="Powell A.J."/>
            <person name="Barry K."/>
            <person name="Miller A.N."/>
            <person name="Grigoriev I.V."/>
            <person name="Debuchy R."/>
            <person name="Gladieux P."/>
            <person name="Hiltunen Thoren M."/>
            <person name="Johannesson H."/>
        </authorList>
    </citation>
    <scope>NUCLEOTIDE SEQUENCE</scope>
    <source>
        <strain evidence="3">SMH4131-1</strain>
    </source>
</reference>
<dbReference type="PANTHER" id="PTHR43591:SF24">
    <property type="entry name" value="2-METHOXY-6-POLYPRENYL-1,4-BENZOQUINOL METHYLASE, MITOCHONDRIAL"/>
    <property type="match status" value="1"/>
</dbReference>
<dbReference type="Gene3D" id="3.40.50.150">
    <property type="entry name" value="Vaccinia Virus protein VP39"/>
    <property type="match status" value="1"/>
</dbReference>
<feature type="compositionally biased region" description="Polar residues" evidence="2">
    <location>
        <begin position="16"/>
        <end position="28"/>
    </location>
</feature>
<dbReference type="InterPro" id="IPR029063">
    <property type="entry name" value="SAM-dependent_MTases_sf"/>
</dbReference>
<protein>
    <submittedName>
        <fullName evidence="3">S-adenosyl-L-methionine-dependent methyltransferase</fullName>
    </submittedName>
</protein>
<proteinExistence type="inferred from homology"/>
<keyword evidence="3" id="KW-0808">Transferase</keyword>
<evidence type="ECO:0000313" key="4">
    <source>
        <dbReference type="Proteomes" id="UP001286456"/>
    </source>
</evidence>
<dbReference type="CDD" id="cd02440">
    <property type="entry name" value="AdoMet_MTases"/>
    <property type="match status" value="1"/>
</dbReference>
<dbReference type="Pfam" id="PF13489">
    <property type="entry name" value="Methyltransf_23"/>
    <property type="match status" value="1"/>
</dbReference>
<dbReference type="SUPFAM" id="SSF53335">
    <property type="entry name" value="S-adenosyl-L-methionine-dependent methyltransferases"/>
    <property type="match status" value="1"/>
</dbReference>
<dbReference type="PANTHER" id="PTHR43591">
    <property type="entry name" value="METHYLTRANSFERASE"/>
    <property type="match status" value="1"/>
</dbReference>
<dbReference type="GO" id="GO:0008168">
    <property type="term" value="F:methyltransferase activity"/>
    <property type="evidence" value="ECO:0007669"/>
    <property type="project" value="UniProtKB-KW"/>
</dbReference>
<comment type="caution">
    <text evidence="3">The sequence shown here is derived from an EMBL/GenBank/DDBJ whole genome shotgun (WGS) entry which is preliminary data.</text>
</comment>
<dbReference type="EMBL" id="JAUEPO010000004">
    <property type="protein sequence ID" value="KAK3324189.1"/>
    <property type="molecule type" value="Genomic_DNA"/>
</dbReference>
<keyword evidence="3" id="KW-0489">Methyltransferase</keyword>
<gene>
    <name evidence="3" type="ORF">B0T19DRAFT_402439</name>
</gene>
<evidence type="ECO:0000256" key="2">
    <source>
        <dbReference type="SAM" id="MobiDB-lite"/>
    </source>
</evidence>
<evidence type="ECO:0000256" key="1">
    <source>
        <dbReference type="ARBA" id="ARBA00038158"/>
    </source>
</evidence>
<evidence type="ECO:0000313" key="3">
    <source>
        <dbReference type="EMBL" id="KAK3324189.1"/>
    </source>
</evidence>
<dbReference type="GO" id="GO:0032259">
    <property type="term" value="P:methylation"/>
    <property type="evidence" value="ECO:0007669"/>
    <property type="project" value="UniProtKB-KW"/>
</dbReference>
<sequence length="331" mass="37784">MEANGIIEALPDTDSLETGPSGTSDYESSLNESMFGSLTSSVNEHVWEYGRRYHKFRYGRYPLPNDDEEYKREFLRHIMLKEMTGGKLLLAPIGDNPQKIIDLGTGFGHWPIEVGELFPCARVIGVDLSPIQPVWIPPNVEFMVDDIEDEWVHASDFDFMHLRFTGWVIRDIPKLFRTVFQNLKPGGWIEVQDICPKVTSDDGTVKQDNPLARFYSLVHGIFLDKYQADILHVEHVPEHLERAGFVNVQKRVWNVPVGEWAKDAHLRTMGGYFREIIMDLVVAMAARPFVEAGLEKTEIDELVNSVRAAMGNKRIHAYIPIHSIWAQKPPS</sequence>
<accession>A0AAE0IFH6</accession>
<dbReference type="Proteomes" id="UP001286456">
    <property type="component" value="Unassembled WGS sequence"/>
</dbReference>
<dbReference type="AlphaFoldDB" id="A0AAE0IFH6"/>
<comment type="similarity">
    <text evidence="1">Belongs to the methyltransferase superfamily. LaeA methyltransferase family.</text>
</comment>
<keyword evidence="4" id="KW-1185">Reference proteome</keyword>
<reference evidence="3" key="2">
    <citation type="submission" date="2023-06" db="EMBL/GenBank/DDBJ databases">
        <authorList>
            <consortium name="Lawrence Berkeley National Laboratory"/>
            <person name="Haridas S."/>
            <person name="Hensen N."/>
            <person name="Bonometti L."/>
            <person name="Westerberg I."/>
            <person name="Brannstrom I.O."/>
            <person name="Guillou S."/>
            <person name="Cros-Aarteil S."/>
            <person name="Calhoun S."/>
            <person name="Kuo A."/>
            <person name="Mondo S."/>
            <person name="Pangilinan J."/>
            <person name="Riley R."/>
            <person name="Labutti K."/>
            <person name="Andreopoulos B."/>
            <person name="Lipzen A."/>
            <person name="Chen C."/>
            <person name="Yanf M."/>
            <person name="Daum C."/>
            <person name="Ng V."/>
            <person name="Clum A."/>
            <person name="Steindorff A."/>
            <person name="Ohm R."/>
            <person name="Martin F."/>
            <person name="Silar P."/>
            <person name="Natvig D."/>
            <person name="Lalanne C."/>
            <person name="Gautier V."/>
            <person name="Ament-Velasquez S.L."/>
            <person name="Kruys A."/>
            <person name="Hutchinson M.I."/>
            <person name="Powell A.J."/>
            <person name="Barry K."/>
            <person name="Miller A.N."/>
            <person name="Grigoriev I.V."/>
            <person name="Debuchy R."/>
            <person name="Gladieux P."/>
            <person name="Thoren M.H."/>
            <person name="Johannesson H."/>
        </authorList>
    </citation>
    <scope>NUCLEOTIDE SEQUENCE</scope>
    <source>
        <strain evidence="3">SMH4131-1</strain>
    </source>
</reference>